<dbReference type="Pfam" id="PF04103">
    <property type="entry name" value="CD20"/>
    <property type="match status" value="1"/>
</dbReference>
<accession>A0A9Q1H568</accession>
<evidence type="ECO:0000256" key="5">
    <source>
        <dbReference type="ARBA" id="ARBA00023136"/>
    </source>
</evidence>
<keyword evidence="4 6" id="KW-1133">Transmembrane helix</keyword>
<dbReference type="GO" id="GO:0016020">
    <property type="term" value="C:membrane"/>
    <property type="evidence" value="ECO:0007669"/>
    <property type="project" value="UniProtKB-SubCell"/>
</dbReference>
<reference evidence="7" key="1">
    <citation type="submission" date="2021-10" db="EMBL/GenBank/DDBJ databases">
        <title>Tropical sea cucumber genome reveals ecological adaptation and Cuvierian tubules defense mechanism.</title>
        <authorList>
            <person name="Chen T."/>
        </authorList>
    </citation>
    <scope>NUCLEOTIDE SEQUENCE</scope>
    <source>
        <strain evidence="7">Nanhai2018</strain>
        <tissue evidence="7">Muscle</tissue>
    </source>
</reference>
<gene>
    <name evidence="7" type="ORF">HOLleu_19728</name>
</gene>
<comment type="similarity">
    <text evidence="2">Belongs to the MS4A family.</text>
</comment>
<protein>
    <submittedName>
        <fullName evidence="7">Uncharacterized protein</fullName>
    </submittedName>
</protein>
<keyword evidence="8" id="KW-1185">Reference proteome</keyword>
<organism evidence="7 8">
    <name type="scientific">Holothuria leucospilota</name>
    <name type="common">Black long sea cucumber</name>
    <name type="synonym">Mertensiothuria leucospilota</name>
    <dbReference type="NCBI Taxonomy" id="206669"/>
    <lineage>
        <taxon>Eukaryota</taxon>
        <taxon>Metazoa</taxon>
        <taxon>Echinodermata</taxon>
        <taxon>Eleutherozoa</taxon>
        <taxon>Echinozoa</taxon>
        <taxon>Holothuroidea</taxon>
        <taxon>Aspidochirotacea</taxon>
        <taxon>Aspidochirotida</taxon>
        <taxon>Holothuriidae</taxon>
        <taxon>Holothuria</taxon>
    </lineage>
</organism>
<evidence type="ECO:0000313" key="7">
    <source>
        <dbReference type="EMBL" id="KAJ8035907.1"/>
    </source>
</evidence>
<sequence length="281" mass="30754">MQPSNQQQQVMWGTNAYPVVTSGSLGTQNSSNENLWGSSVRRSMGIIQIICGIIEFALGVTLLCLPLNRYFAFPYVAWGVWNGMFAVTTGFLGVYSKRSKGMVITYMIMSIIAAVLSAVCCACTAAFTPTVAYYRRSSYYDYGGYYGGYYGDYRYYNDHRYKYANAHFAIYITLSIIFALQMLFSILGASFTCGALTSKNNRQQTAYQINVQPPSQPFGPAPPYTALATQPQPLNAAYTNPLLHAPGTFVTGTTAIPSNASGTSGNRAITMGANPYYVVQK</sequence>
<evidence type="ECO:0000256" key="3">
    <source>
        <dbReference type="ARBA" id="ARBA00022692"/>
    </source>
</evidence>
<keyword evidence="5 6" id="KW-0472">Membrane</keyword>
<comment type="caution">
    <text evidence="7">The sequence shown here is derived from an EMBL/GenBank/DDBJ whole genome shotgun (WGS) entry which is preliminary data.</text>
</comment>
<dbReference type="AlphaFoldDB" id="A0A9Q1H568"/>
<proteinExistence type="inferred from homology"/>
<feature type="transmembrane region" description="Helical" evidence="6">
    <location>
        <begin position="103"/>
        <end position="127"/>
    </location>
</feature>
<comment type="subcellular location">
    <subcellularLocation>
        <location evidence="1">Membrane</location>
        <topology evidence="1">Multi-pass membrane protein</topology>
    </subcellularLocation>
</comment>
<feature type="transmembrane region" description="Helical" evidence="6">
    <location>
        <begin position="168"/>
        <end position="196"/>
    </location>
</feature>
<evidence type="ECO:0000313" key="8">
    <source>
        <dbReference type="Proteomes" id="UP001152320"/>
    </source>
</evidence>
<dbReference type="InterPro" id="IPR007237">
    <property type="entry name" value="CD20-like"/>
</dbReference>
<feature type="transmembrane region" description="Helical" evidence="6">
    <location>
        <begin position="75"/>
        <end position="96"/>
    </location>
</feature>
<keyword evidence="3 6" id="KW-0812">Transmembrane</keyword>
<dbReference type="PANTHER" id="PTHR23320:SF165">
    <property type="entry name" value="MARVEL DOMAIN-CONTAINING PROTEIN"/>
    <property type="match status" value="1"/>
</dbReference>
<evidence type="ECO:0000256" key="2">
    <source>
        <dbReference type="ARBA" id="ARBA00009565"/>
    </source>
</evidence>
<dbReference type="PANTHER" id="PTHR23320">
    <property type="entry name" value="MEMBRANE-SPANNING 4-DOMAINS SUBFAMILY A MS4A -RELATED"/>
    <property type="match status" value="1"/>
</dbReference>
<dbReference type="InterPro" id="IPR030417">
    <property type="entry name" value="MS4A"/>
</dbReference>
<dbReference type="EMBL" id="JAIZAY010000009">
    <property type="protein sequence ID" value="KAJ8035907.1"/>
    <property type="molecule type" value="Genomic_DNA"/>
</dbReference>
<evidence type="ECO:0000256" key="6">
    <source>
        <dbReference type="SAM" id="Phobius"/>
    </source>
</evidence>
<dbReference type="OrthoDB" id="2019149at2759"/>
<evidence type="ECO:0000256" key="4">
    <source>
        <dbReference type="ARBA" id="ARBA00022989"/>
    </source>
</evidence>
<name>A0A9Q1H568_HOLLE</name>
<feature type="transmembrane region" description="Helical" evidence="6">
    <location>
        <begin position="46"/>
        <end position="69"/>
    </location>
</feature>
<evidence type="ECO:0000256" key="1">
    <source>
        <dbReference type="ARBA" id="ARBA00004141"/>
    </source>
</evidence>
<dbReference type="Proteomes" id="UP001152320">
    <property type="component" value="Chromosome 9"/>
</dbReference>